<evidence type="ECO:0000256" key="5">
    <source>
        <dbReference type="SAM" id="SignalP"/>
    </source>
</evidence>
<dbReference type="InterPro" id="IPR000914">
    <property type="entry name" value="SBP_5_dom"/>
</dbReference>
<evidence type="ECO:0000256" key="3">
    <source>
        <dbReference type="ARBA" id="ARBA00022729"/>
    </source>
</evidence>
<dbReference type="Gene3D" id="3.90.76.10">
    <property type="entry name" value="Dipeptide-binding Protein, Domain 1"/>
    <property type="match status" value="1"/>
</dbReference>
<dbReference type="SUPFAM" id="SSF53850">
    <property type="entry name" value="Periplasmic binding protein-like II"/>
    <property type="match status" value="1"/>
</dbReference>
<dbReference type="PROSITE" id="PS51257">
    <property type="entry name" value="PROKAR_LIPOPROTEIN"/>
    <property type="match status" value="1"/>
</dbReference>
<evidence type="ECO:0000313" key="7">
    <source>
        <dbReference type="EMBL" id="GIP15982.1"/>
    </source>
</evidence>
<dbReference type="GO" id="GO:0015833">
    <property type="term" value="P:peptide transport"/>
    <property type="evidence" value="ECO:0007669"/>
    <property type="project" value="TreeGrafter"/>
</dbReference>
<dbReference type="Pfam" id="PF00496">
    <property type="entry name" value="SBP_bac_5"/>
    <property type="match status" value="1"/>
</dbReference>
<comment type="caution">
    <text evidence="7">The sequence shown here is derived from an EMBL/GenBank/DDBJ whole genome shotgun (WGS) entry which is preliminary data.</text>
</comment>
<gene>
    <name evidence="7" type="ORF">J40TS1_16240</name>
</gene>
<dbReference type="PANTHER" id="PTHR30290:SF9">
    <property type="entry name" value="OLIGOPEPTIDE-BINDING PROTEIN APPA"/>
    <property type="match status" value="1"/>
</dbReference>
<feature type="region of interest" description="Disordered" evidence="4">
    <location>
        <begin position="25"/>
        <end position="52"/>
    </location>
</feature>
<organism evidence="7 8">
    <name type="scientific">Paenibacillus montaniterrae</name>
    <dbReference type="NCBI Taxonomy" id="429341"/>
    <lineage>
        <taxon>Bacteria</taxon>
        <taxon>Bacillati</taxon>
        <taxon>Bacillota</taxon>
        <taxon>Bacilli</taxon>
        <taxon>Bacillales</taxon>
        <taxon>Paenibacillaceae</taxon>
        <taxon>Paenibacillus</taxon>
    </lineage>
</organism>
<name>A0A920CTJ9_9BACL</name>
<comment type="similarity">
    <text evidence="1">Belongs to the bacterial solute-binding protein 5 family.</text>
</comment>
<evidence type="ECO:0000313" key="8">
    <source>
        <dbReference type="Proteomes" id="UP000683139"/>
    </source>
</evidence>
<evidence type="ECO:0000256" key="4">
    <source>
        <dbReference type="SAM" id="MobiDB-lite"/>
    </source>
</evidence>
<feature type="chain" id="PRO_5039314824" evidence="5">
    <location>
        <begin position="22"/>
        <end position="529"/>
    </location>
</feature>
<dbReference type="RefSeq" id="WP_213514235.1">
    <property type="nucleotide sequence ID" value="NZ_BOSE01000002.1"/>
</dbReference>
<dbReference type="Proteomes" id="UP000683139">
    <property type="component" value="Unassembled WGS sequence"/>
</dbReference>
<dbReference type="Gene3D" id="3.40.190.10">
    <property type="entry name" value="Periplasmic binding protein-like II"/>
    <property type="match status" value="1"/>
</dbReference>
<evidence type="ECO:0000259" key="6">
    <source>
        <dbReference type="Pfam" id="PF00496"/>
    </source>
</evidence>
<accession>A0A920CTJ9</accession>
<keyword evidence="8" id="KW-1185">Reference proteome</keyword>
<dbReference type="PANTHER" id="PTHR30290">
    <property type="entry name" value="PERIPLASMIC BINDING COMPONENT OF ABC TRANSPORTER"/>
    <property type="match status" value="1"/>
</dbReference>
<dbReference type="AlphaFoldDB" id="A0A920CTJ9"/>
<evidence type="ECO:0000256" key="1">
    <source>
        <dbReference type="ARBA" id="ARBA00005695"/>
    </source>
</evidence>
<dbReference type="InterPro" id="IPR030678">
    <property type="entry name" value="Peptide/Ni-bd"/>
</dbReference>
<reference evidence="7" key="1">
    <citation type="submission" date="2021-03" db="EMBL/GenBank/DDBJ databases">
        <title>Antimicrobial resistance genes in bacteria isolated from Japanese honey, and their potential for conferring macrolide and lincosamide resistance in the American foulbrood pathogen Paenibacillus larvae.</title>
        <authorList>
            <person name="Okamoto M."/>
            <person name="Kumagai M."/>
            <person name="Kanamori H."/>
            <person name="Takamatsu D."/>
        </authorList>
    </citation>
    <scope>NUCLEOTIDE SEQUENCE</scope>
    <source>
        <strain evidence="7">J40TS1</strain>
    </source>
</reference>
<feature type="compositionally biased region" description="Low complexity" evidence="4">
    <location>
        <begin position="25"/>
        <end position="41"/>
    </location>
</feature>
<feature type="signal peptide" evidence="5">
    <location>
        <begin position="1"/>
        <end position="21"/>
    </location>
</feature>
<dbReference type="InterPro" id="IPR039424">
    <property type="entry name" value="SBP_5"/>
</dbReference>
<keyword evidence="3 5" id="KW-0732">Signal</keyword>
<keyword evidence="2" id="KW-0813">Transport</keyword>
<protein>
    <submittedName>
        <fullName evidence="7">Peptide ABC transporter substrate-binding protein</fullName>
    </submittedName>
</protein>
<dbReference type="GO" id="GO:1904680">
    <property type="term" value="F:peptide transmembrane transporter activity"/>
    <property type="evidence" value="ECO:0007669"/>
    <property type="project" value="TreeGrafter"/>
</dbReference>
<sequence length="529" mass="58197">MKNSRLITVLLLVVLVLSACSGNNGNSSANNGGNSSTNSEAGNGGSDSGRTGDQAKLVIANSADIESFDPHNNNNTYSESVIINVFEYLVKNGENQEKVPGLATEWEMVDDTTWRFKLREGVTFHNGDPFTAADVKFSFERVAKDSSLKQNSYFKHITEVKIVNDYEVEFITEYPDPILLNRLSKMGAGILPAKYIEENGIESFLKNPIGTGPYKFSSWTKDDRVVLVKNESYYGDAPQWEEVTFRMIPEAATRVSELLTGGVDIITGVPVTDIERINGGEATKIEAATIQRVLHLLMRMTEGTVTADPLVREAIELAIDKQAIIDSIAGGMGTVTRTSVTPGNFGADPGLYETSLFDADKAKQLLQDAGYTNGGPEVTLSASTVYKEIAEVVAAMLTGVGFQVNLDILEPSKFTETYNSKGFKELFILGVGNSLFDASNNYNRFLLENAAGETDYNNPEVEELLQAALSNMNPEERAKQYQQVQQHIANDRPTIYLYQMQGVYGVNKRINFAPRLDEMFILDDIKLAN</sequence>
<proteinExistence type="inferred from homology"/>
<dbReference type="GO" id="GO:0043190">
    <property type="term" value="C:ATP-binding cassette (ABC) transporter complex"/>
    <property type="evidence" value="ECO:0007669"/>
    <property type="project" value="InterPro"/>
</dbReference>
<evidence type="ECO:0000256" key="2">
    <source>
        <dbReference type="ARBA" id="ARBA00022448"/>
    </source>
</evidence>
<dbReference type="EMBL" id="BOSE01000002">
    <property type="protein sequence ID" value="GIP15982.1"/>
    <property type="molecule type" value="Genomic_DNA"/>
</dbReference>
<feature type="domain" description="Solute-binding protein family 5" evidence="6">
    <location>
        <begin position="99"/>
        <end position="450"/>
    </location>
</feature>
<dbReference type="GO" id="GO:0042597">
    <property type="term" value="C:periplasmic space"/>
    <property type="evidence" value="ECO:0007669"/>
    <property type="project" value="UniProtKB-ARBA"/>
</dbReference>
<dbReference type="PIRSF" id="PIRSF002741">
    <property type="entry name" value="MppA"/>
    <property type="match status" value="1"/>
</dbReference>
<dbReference type="CDD" id="cd08498">
    <property type="entry name" value="PBP2_NikA_DppA_OppA_like_2"/>
    <property type="match status" value="1"/>
</dbReference>
<dbReference type="Gene3D" id="3.10.105.10">
    <property type="entry name" value="Dipeptide-binding Protein, Domain 3"/>
    <property type="match status" value="1"/>
</dbReference>